<accession>A0A345BV90</accession>
<evidence type="ECO:0000256" key="3">
    <source>
        <dbReference type="ARBA" id="ARBA00022517"/>
    </source>
</evidence>
<dbReference type="InterPro" id="IPR016484">
    <property type="entry name" value="GTPase_Der"/>
</dbReference>
<organism evidence="13 14">
    <name type="scientific">Salicibibacter kimchii</name>
    <dbReference type="NCBI Taxonomy" id="2099786"/>
    <lineage>
        <taxon>Bacteria</taxon>
        <taxon>Bacillati</taxon>
        <taxon>Bacillota</taxon>
        <taxon>Bacilli</taxon>
        <taxon>Bacillales</taxon>
        <taxon>Bacillaceae</taxon>
        <taxon>Salicibibacter</taxon>
    </lineage>
</organism>
<feature type="domain" description="EngA-type G" evidence="12">
    <location>
        <begin position="176"/>
        <end position="351"/>
    </location>
</feature>
<feature type="domain" description="EngA-type G" evidence="12">
    <location>
        <begin position="4"/>
        <end position="167"/>
    </location>
</feature>
<proteinExistence type="inferred from homology"/>
<evidence type="ECO:0000313" key="14">
    <source>
        <dbReference type="Proteomes" id="UP000252100"/>
    </source>
</evidence>
<evidence type="ECO:0000256" key="5">
    <source>
        <dbReference type="ARBA" id="ARBA00022741"/>
    </source>
</evidence>
<dbReference type="OrthoDB" id="9805918at2"/>
<comment type="similarity">
    <text evidence="1 9 10 11">Belongs to the TRAFAC class TrmE-Era-EngA-EngB-Septin-like GTPase superfamily. EngA (Der) GTPase family.</text>
</comment>
<dbReference type="Gene3D" id="3.30.300.20">
    <property type="match status" value="1"/>
</dbReference>
<keyword evidence="14" id="KW-1185">Reference proteome</keyword>
<sequence>MTKPVVAIVGRPNVGKSTIFNRIVGERIAIVEDTPGVTRDRIYGEGEWLNRTFHLIDTGGITFGEEPLLEQMRHQAEIAIEEADIILLLVNGRDGVTAADEEVSNLLYRSNKPVVIGVNKIDNPEMQTQVYDFYQLGLGEPFPISGSHGRGLGDMLDEMFTHFPANEEDDLEPDTIHFAVIGRPNVGKSSLVNAILGEERVIVSEIAGTTRDAVDTAFTKDGQKYRIVDTAGMRKRGKVYENTEKYSVLRAQRALERANVVLVVIDGEEGIIEQDKKIAGYAHESGRGVMIVVNKWDAISKDDRTMNEFTEQIRKGFAFLSYAPIAFVSAKTHQRVQKVIPVVQRVSENHQMHVPTHVVNDVILDAVSMNPTPTSGTKRLRINYATQVAVGPPTFIVFVNDPELLHFSYRRFLENSLREAFAFEGTPLKVIARKKNDP</sequence>
<dbReference type="EMBL" id="CP031092">
    <property type="protein sequence ID" value="AXF54871.1"/>
    <property type="molecule type" value="Genomic_DNA"/>
</dbReference>
<name>A0A345BV90_9BACI</name>
<dbReference type="FunFam" id="3.30.300.20:FF:000004">
    <property type="entry name" value="GTPase Der"/>
    <property type="match status" value="1"/>
</dbReference>
<feature type="binding site" evidence="9">
    <location>
        <begin position="10"/>
        <end position="17"/>
    </location>
    <ligand>
        <name>GTP</name>
        <dbReference type="ChEBI" id="CHEBI:37565"/>
        <label>1</label>
    </ligand>
</feature>
<keyword evidence="3 9" id="KW-0690">Ribosome biogenesis</keyword>
<evidence type="ECO:0000256" key="8">
    <source>
        <dbReference type="ARBA" id="ARBA00053470"/>
    </source>
</evidence>
<dbReference type="InterPro" id="IPR005225">
    <property type="entry name" value="Small_GTP-bd"/>
</dbReference>
<evidence type="ECO:0000313" key="13">
    <source>
        <dbReference type="EMBL" id="AXF54871.1"/>
    </source>
</evidence>
<dbReference type="Pfam" id="PF14714">
    <property type="entry name" value="KH_dom-like"/>
    <property type="match status" value="1"/>
</dbReference>
<dbReference type="RefSeq" id="WP_114370336.1">
    <property type="nucleotide sequence ID" value="NZ_CP031092.1"/>
</dbReference>
<reference evidence="13 14" key="1">
    <citation type="journal article" date="2018" name="J. Microbiol.">
        <title>Salicibibacter kimchii gen. nov., sp. nov., a moderately halophilic and alkalitolerant bacterium in the family Bacillaceae, isolated from kimchi.</title>
        <authorList>
            <person name="Jang J.Y."/>
            <person name="Oh Y.J."/>
            <person name="Lim S.K."/>
            <person name="Park H.K."/>
            <person name="Lee C."/>
            <person name="Kim J.Y."/>
            <person name="Lee M.A."/>
            <person name="Choi H.J."/>
        </authorList>
    </citation>
    <scope>NUCLEOTIDE SEQUENCE [LARGE SCALE GENOMIC DNA]</scope>
    <source>
        <strain evidence="13 14">NKC1-1</strain>
    </source>
</reference>
<dbReference type="PROSITE" id="PS51712">
    <property type="entry name" value="G_ENGA"/>
    <property type="match status" value="2"/>
</dbReference>
<evidence type="ECO:0000256" key="9">
    <source>
        <dbReference type="HAMAP-Rule" id="MF_00195"/>
    </source>
</evidence>
<feature type="binding site" evidence="9">
    <location>
        <begin position="229"/>
        <end position="233"/>
    </location>
    <ligand>
        <name>GTP</name>
        <dbReference type="ChEBI" id="CHEBI:37565"/>
        <label>2</label>
    </ligand>
</feature>
<comment type="function">
    <text evidence="8 9 11">GTPase that plays an essential role in the late steps of ribosome biogenesis.</text>
</comment>
<keyword evidence="5 9" id="KW-0547">Nucleotide-binding</keyword>
<gene>
    <name evidence="9" type="primary">der</name>
    <name evidence="13" type="ORF">DT065_01785</name>
</gene>
<dbReference type="PIRSF" id="PIRSF006485">
    <property type="entry name" value="GTP-binding_EngA"/>
    <property type="match status" value="1"/>
</dbReference>
<evidence type="ECO:0000259" key="12">
    <source>
        <dbReference type="PROSITE" id="PS51712"/>
    </source>
</evidence>
<dbReference type="Gene3D" id="3.40.50.300">
    <property type="entry name" value="P-loop containing nucleotide triphosphate hydrolases"/>
    <property type="match status" value="2"/>
</dbReference>
<comment type="subunit">
    <text evidence="9">Associates with the 50S ribosomal subunit.</text>
</comment>
<protein>
    <recommendedName>
        <fullName evidence="2 9">GTPase Der</fullName>
    </recommendedName>
    <alternativeName>
        <fullName evidence="7 9">GTP-binding protein EngA</fullName>
    </alternativeName>
</protein>
<feature type="binding site" evidence="9">
    <location>
        <begin position="119"/>
        <end position="122"/>
    </location>
    <ligand>
        <name>GTP</name>
        <dbReference type="ChEBI" id="CHEBI:37565"/>
        <label>1</label>
    </ligand>
</feature>
<dbReference type="HAMAP" id="MF_00195">
    <property type="entry name" value="GTPase_Der"/>
    <property type="match status" value="1"/>
</dbReference>
<dbReference type="FunFam" id="3.40.50.300:FF:000040">
    <property type="entry name" value="GTPase Der"/>
    <property type="match status" value="1"/>
</dbReference>
<dbReference type="FunFam" id="3.40.50.300:FF:000057">
    <property type="entry name" value="GTPase Der"/>
    <property type="match status" value="1"/>
</dbReference>
<dbReference type="AlphaFoldDB" id="A0A345BV90"/>
<evidence type="ECO:0000256" key="6">
    <source>
        <dbReference type="ARBA" id="ARBA00023134"/>
    </source>
</evidence>
<evidence type="ECO:0000256" key="7">
    <source>
        <dbReference type="ARBA" id="ARBA00032345"/>
    </source>
</evidence>
<dbReference type="NCBIfam" id="TIGR03594">
    <property type="entry name" value="GTPase_EngA"/>
    <property type="match status" value="1"/>
</dbReference>
<dbReference type="CDD" id="cd01895">
    <property type="entry name" value="EngA2"/>
    <property type="match status" value="1"/>
</dbReference>
<dbReference type="PANTHER" id="PTHR43834">
    <property type="entry name" value="GTPASE DER"/>
    <property type="match status" value="1"/>
</dbReference>
<evidence type="ECO:0000256" key="2">
    <source>
        <dbReference type="ARBA" id="ARBA00020953"/>
    </source>
</evidence>
<dbReference type="KEGG" id="rue:DT065_01785"/>
<dbReference type="GO" id="GO:0042254">
    <property type="term" value="P:ribosome biogenesis"/>
    <property type="evidence" value="ECO:0007669"/>
    <property type="project" value="UniProtKB-KW"/>
</dbReference>
<dbReference type="InterPro" id="IPR015946">
    <property type="entry name" value="KH_dom-like_a/b"/>
</dbReference>
<feature type="binding site" evidence="9">
    <location>
        <begin position="294"/>
        <end position="297"/>
    </location>
    <ligand>
        <name>GTP</name>
        <dbReference type="ChEBI" id="CHEBI:37565"/>
        <label>2</label>
    </ligand>
</feature>
<dbReference type="SUPFAM" id="SSF52540">
    <property type="entry name" value="P-loop containing nucleoside triphosphate hydrolases"/>
    <property type="match status" value="2"/>
</dbReference>
<dbReference type="GO" id="GO:0043022">
    <property type="term" value="F:ribosome binding"/>
    <property type="evidence" value="ECO:0007669"/>
    <property type="project" value="TreeGrafter"/>
</dbReference>
<evidence type="ECO:0000256" key="11">
    <source>
        <dbReference type="RuleBase" id="RU004481"/>
    </source>
</evidence>
<dbReference type="InterPro" id="IPR027417">
    <property type="entry name" value="P-loop_NTPase"/>
</dbReference>
<dbReference type="GO" id="GO:0005525">
    <property type="term" value="F:GTP binding"/>
    <property type="evidence" value="ECO:0007669"/>
    <property type="project" value="UniProtKB-UniRule"/>
</dbReference>
<dbReference type="PANTHER" id="PTHR43834:SF6">
    <property type="entry name" value="GTPASE DER"/>
    <property type="match status" value="1"/>
</dbReference>
<dbReference type="Pfam" id="PF01926">
    <property type="entry name" value="MMR_HSR1"/>
    <property type="match status" value="2"/>
</dbReference>
<evidence type="ECO:0000256" key="1">
    <source>
        <dbReference type="ARBA" id="ARBA00008279"/>
    </source>
</evidence>
<evidence type="ECO:0000256" key="4">
    <source>
        <dbReference type="ARBA" id="ARBA00022737"/>
    </source>
</evidence>
<feature type="binding site" evidence="9">
    <location>
        <begin position="182"/>
        <end position="189"/>
    </location>
    <ligand>
        <name>GTP</name>
        <dbReference type="ChEBI" id="CHEBI:37565"/>
        <label>2</label>
    </ligand>
</feature>
<keyword evidence="4 11" id="KW-0677">Repeat</keyword>
<dbReference type="CDD" id="cd01894">
    <property type="entry name" value="EngA1"/>
    <property type="match status" value="1"/>
</dbReference>
<dbReference type="Proteomes" id="UP000252100">
    <property type="component" value="Chromosome"/>
</dbReference>
<feature type="binding site" evidence="9">
    <location>
        <begin position="57"/>
        <end position="61"/>
    </location>
    <ligand>
        <name>GTP</name>
        <dbReference type="ChEBI" id="CHEBI:37565"/>
        <label>1</label>
    </ligand>
</feature>
<dbReference type="InterPro" id="IPR032859">
    <property type="entry name" value="KH_dom-like"/>
</dbReference>
<dbReference type="NCBIfam" id="TIGR00231">
    <property type="entry name" value="small_GTP"/>
    <property type="match status" value="2"/>
</dbReference>
<keyword evidence="6 9" id="KW-0342">GTP-binding</keyword>
<dbReference type="InterPro" id="IPR031166">
    <property type="entry name" value="G_ENGA"/>
</dbReference>
<dbReference type="InterPro" id="IPR006073">
    <property type="entry name" value="GTP-bd"/>
</dbReference>
<evidence type="ECO:0000256" key="10">
    <source>
        <dbReference type="PROSITE-ProRule" id="PRU01049"/>
    </source>
</evidence>